<dbReference type="InterPro" id="IPR045851">
    <property type="entry name" value="AMP-bd_C_sf"/>
</dbReference>
<dbReference type="Gene3D" id="3.30.300.30">
    <property type="match status" value="1"/>
</dbReference>
<evidence type="ECO:0000259" key="9">
    <source>
        <dbReference type="Pfam" id="PF16177"/>
    </source>
</evidence>
<dbReference type="PANTHER" id="PTHR24095:SF14">
    <property type="entry name" value="ACETYL-COENZYME A SYNTHETASE 1"/>
    <property type="match status" value="1"/>
</dbReference>
<dbReference type="Pfam" id="PF00501">
    <property type="entry name" value="AMP-binding"/>
    <property type="match status" value="1"/>
</dbReference>
<dbReference type="EC" id="6.2.1.1" evidence="2"/>
<evidence type="ECO:0000313" key="10">
    <source>
        <dbReference type="EMBL" id="MBR0669688.1"/>
    </source>
</evidence>
<name>A0A9X9WRA9_9PROT</name>
<protein>
    <recommendedName>
        <fullName evidence="2">acetate--CoA ligase</fullName>
        <ecNumber evidence="2">6.2.1.1</ecNumber>
    </recommendedName>
</protein>
<accession>A0A9X9WRA9</accession>
<feature type="domain" description="AMP-binding enzyme C-terminal" evidence="8">
    <location>
        <begin position="534"/>
        <end position="612"/>
    </location>
</feature>
<dbReference type="RefSeq" id="WP_211860042.1">
    <property type="nucleotide sequence ID" value="NZ_JAAEDM010000001.1"/>
</dbReference>
<dbReference type="SUPFAM" id="SSF56801">
    <property type="entry name" value="Acetyl-CoA synthetase-like"/>
    <property type="match status" value="1"/>
</dbReference>
<dbReference type="InterPro" id="IPR020845">
    <property type="entry name" value="AMP-binding_CS"/>
</dbReference>
<dbReference type="GO" id="GO:0005524">
    <property type="term" value="F:ATP binding"/>
    <property type="evidence" value="ECO:0007669"/>
    <property type="project" value="UniProtKB-KW"/>
</dbReference>
<keyword evidence="4" id="KW-0547">Nucleotide-binding</keyword>
<reference evidence="10" key="1">
    <citation type="submission" date="2020-01" db="EMBL/GenBank/DDBJ databases">
        <authorList>
            <person name="Rat A."/>
        </authorList>
    </citation>
    <scope>NUCLEOTIDE SEQUENCE</scope>
    <source>
        <strain evidence="10">LMG 31231</strain>
    </source>
</reference>
<dbReference type="GO" id="GO:0003987">
    <property type="term" value="F:acetate-CoA ligase activity"/>
    <property type="evidence" value="ECO:0007669"/>
    <property type="project" value="UniProtKB-EC"/>
</dbReference>
<dbReference type="Gene3D" id="3.40.50.12780">
    <property type="entry name" value="N-terminal domain of ligase-like"/>
    <property type="match status" value="1"/>
</dbReference>
<evidence type="ECO:0000256" key="2">
    <source>
        <dbReference type="ARBA" id="ARBA00013275"/>
    </source>
</evidence>
<dbReference type="PANTHER" id="PTHR24095">
    <property type="entry name" value="ACETYL-COENZYME A SYNTHETASE"/>
    <property type="match status" value="1"/>
</dbReference>
<dbReference type="Pfam" id="PF13193">
    <property type="entry name" value="AMP-binding_C"/>
    <property type="match status" value="1"/>
</dbReference>
<keyword evidence="11" id="KW-1185">Reference proteome</keyword>
<evidence type="ECO:0000256" key="5">
    <source>
        <dbReference type="ARBA" id="ARBA00022840"/>
    </source>
</evidence>
<evidence type="ECO:0000256" key="4">
    <source>
        <dbReference type="ARBA" id="ARBA00022741"/>
    </source>
</evidence>
<reference evidence="10" key="2">
    <citation type="journal article" date="2021" name="Syst. Appl. Microbiol.">
        <title>Roseomonas hellenica sp. nov., isolated from roots of wild-growing Alkanna tinctoria.</title>
        <authorList>
            <person name="Rat A."/>
            <person name="Naranjo H.D."/>
            <person name="Lebbe L."/>
            <person name="Cnockaert M."/>
            <person name="Krigas N."/>
            <person name="Grigoriadou K."/>
            <person name="Maloupa E."/>
            <person name="Willems A."/>
        </authorList>
    </citation>
    <scope>NUCLEOTIDE SEQUENCE</scope>
    <source>
        <strain evidence="10">LMG 31231</strain>
    </source>
</reference>
<dbReference type="InterPro" id="IPR032387">
    <property type="entry name" value="ACAS_N"/>
</dbReference>
<dbReference type="EMBL" id="JAAEDM010000001">
    <property type="protein sequence ID" value="MBR0669688.1"/>
    <property type="molecule type" value="Genomic_DNA"/>
</dbReference>
<evidence type="ECO:0000256" key="6">
    <source>
        <dbReference type="ARBA" id="ARBA00022990"/>
    </source>
</evidence>
<evidence type="ECO:0000256" key="3">
    <source>
        <dbReference type="ARBA" id="ARBA00022598"/>
    </source>
</evidence>
<feature type="domain" description="Acetyl-coenzyme A synthetase N-terminal" evidence="9">
    <location>
        <begin position="33"/>
        <end position="86"/>
    </location>
</feature>
<gene>
    <name evidence="10" type="ORF">GXW76_00760</name>
</gene>
<evidence type="ECO:0000256" key="1">
    <source>
        <dbReference type="ARBA" id="ARBA00006432"/>
    </source>
</evidence>
<sequence length="654" mass="70627">MTHDLEIAWRPSDQVRRDANWTKFLEASGTSDYDALLARSSTEPEWYWRALADWLGFRFRRAPDRMLDLSDGIVHPRWCIGGTANLYDTAISATLERAPDRPAVIWEAEDGGSRQWSYADLDREAGSLAAGLAGLGLGPGDVVAMYLPMLPETLAAFMACARIGCITLPLFSGFGADAIAQRLSMSGARAVITVDGTQRRGHVAPMKPMVDEALHHAPDVRHVVVLRHRGIDTPMAGGRDLWWHDVAAPGTAPRAPSELPAEHPVLLMYTSGTTGRPKGAVHTHCGLAMKIGQDARLSLDLKAGDRLLWPTDFGWFGGTVTIMGSLLAGATLVIADGAPTYPEPDRLPRLIAKHGITHFGTAATLARMLRRDADALLDRHDLSSLRAIPSSGEAWDRETWLWVMNRLGGGRVPILNFSGGTEMCAIVASNILFPQKPCSFNGPVPGTGGDIVGQDGRSLPPGEIGELVMREACIGTTRGLWKDEERFLESYWNRIPGMWVQGDLASRDADGFWFLHGRSDDTMKVSGKRIGPTEIEEAVLATGTVTEVAAIGLHDAVTGSAVVCVVVPAPGQPADAAQGKVLADAVAAALGRSFRPKHVLFVPDLPKTRSMKIMRRVVRSTLAGEAAGDLSSLVNPEALNDLRRHADRMKETKA</sequence>
<dbReference type="InterPro" id="IPR025110">
    <property type="entry name" value="AMP-bd_C"/>
</dbReference>
<feature type="domain" description="AMP-dependent synthetase/ligase" evidence="7">
    <location>
        <begin position="94"/>
        <end position="480"/>
    </location>
</feature>
<dbReference type="GO" id="GO:0006085">
    <property type="term" value="P:acetyl-CoA biosynthetic process"/>
    <property type="evidence" value="ECO:0007669"/>
    <property type="project" value="TreeGrafter"/>
</dbReference>
<comment type="similarity">
    <text evidence="1">Belongs to the ATP-dependent AMP-binding enzyme family.</text>
</comment>
<keyword evidence="5" id="KW-0067">ATP-binding</keyword>
<keyword evidence="6" id="KW-0007">Acetylation</keyword>
<evidence type="ECO:0000259" key="8">
    <source>
        <dbReference type="Pfam" id="PF13193"/>
    </source>
</evidence>
<dbReference type="PROSITE" id="PS00455">
    <property type="entry name" value="AMP_BINDING"/>
    <property type="match status" value="1"/>
</dbReference>
<dbReference type="InterPro" id="IPR000873">
    <property type="entry name" value="AMP-dep_synth/lig_dom"/>
</dbReference>
<keyword evidence="3" id="KW-0436">Ligase</keyword>
<evidence type="ECO:0000259" key="7">
    <source>
        <dbReference type="Pfam" id="PF00501"/>
    </source>
</evidence>
<dbReference type="AlphaFoldDB" id="A0A9X9WRA9"/>
<dbReference type="Proteomes" id="UP001138751">
    <property type="component" value="Unassembled WGS sequence"/>
</dbReference>
<comment type="caution">
    <text evidence="10">The sequence shown here is derived from an EMBL/GenBank/DDBJ whole genome shotgun (WGS) entry which is preliminary data.</text>
</comment>
<proteinExistence type="inferred from homology"/>
<organism evidence="10 11">
    <name type="scientific">Neoroseomonas soli</name>
    <dbReference type="NCBI Taxonomy" id="1081025"/>
    <lineage>
        <taxon>Bacteria</taxon>
        <taxon>Pseudomonadati</taxon>
        <taxon>Pseudomonadota</taxon>
        <taxon>Alphaproteobacteria</taxon>
        <taxon>Acetobacterales</taxon>
        <taxon>Acetobacteraceae</taxon>
        <taxon>Neoroseomonas</taxon>
    </lineage>
</organism>
<dbReference type="Pfam" id="PF16177">
    <property type="entry name" value="ACAS_N"/>
    <property type="match status" value="1"/>
</dbReference>
<evidence type="ECO:0000313" key="11">
    <source>
        <dbReference type="Proteomes" id="UP001138751"/>
    </source>
</evidence>
<dbReference type="InterPro" id="IPR042099">
    <property type="entry name" value="ANL_N_sf"/>
</dbReference>